<protein>
    <recommendedName>
        <fullName evidence="5">Proline and serine-rich protein 2</fullName>
    </recommendedName>
</protein>
<evidence type="ECO:0000256" key="2">
    <source>
        <dbReference type="SAM" id="MobiDB-lite"/>
    </source>
</evidence>
<proteinExistence type="predicted"/>
<feature type="region of interest" description="Disordered" evidence="2">
    <location>
        <begin position="169"/>
        <end position="189"/>
    </location>
</feature>
<feature type="compositionally biased region" description="Basic and acidic residues" evidence="2">
    <location>
        <begin position="308"/>
        <end position="321"/>
    </location>
</feature>
<feature type="compositionally biased region" description="Polar residues" evidence="2">
    <location>
        <begin position="447"/>
        <end position="467"/>
    </location>
</feature>
<feature type="compositionally biased region" description="Polar residues" evidence="2">
    <location>
        <begin position="420"/>
        <end position="435"/>
    </location>
</feature>
<evidence type="ECO:0000256" key="1">
    <source>
        <dbReference type="ARBA" id="ARBA00022553"/>
    </source>
</evidence>
<feature type="compositionally biased region" description="Low complexity" evidence="2">
    <location>
        <begin position="77"/>
        <end position="93"/>
    </location>
</feature>
<keyword evidence="4" id="KW-1185">Reference proteome</keyword>
<evidence type="ECO:0000313" key="4">
    <source>
        <dbReference type="Proteomes" id="UP000829720"/>
    </source>
</evidence>
<feature type="region of interest" description="Disordered" evidence="2">
    <location>
        <begin position="499"/>
        <end position="535"/>
    </location>
</feature>
<feature type="region of interest" description="Disordered" evidence="2">
    <location>
        <begin position="24"/>
        <end position="47"/>
    </location>
</feature>
<feature type="region of interest" description="Disordered" evidence="2">
    <location>
        <begin position="208"/>
        <end position="250"/>
    </location>
</feature>
<feature type="compositionally biased region" description="Polar residues" evidence="2">
    <location>
        <begin position="209"/>
        <end position="219"/>
    </location>
</feature>
<evidence type="ECO:0008006" key="5">
    <source>
        <dbReference type="Google" id="ProtNLM"/>
    </source>
</evidence>
<dbReference type="Pfam" id="PF15385">
    <property type="entry name" value="SARG"/>
    <property type="match status" value="1"/>
</dbReference>
<feature type="region of interest" description="Disordered" evidence="2">
    <location>
        <begin position="72"/>
        <end position="109"/>
    </location>
</feature>
<gene>
    <name evidence="3" type="ORF">AGOR_G00181110</name>
</gene>
<accession>A0A8T3CZP5</accession>
<name>A0A8T3CZP5_9TELE</name>
<feature type="compositionally biased region" description="Basic and acidic residues" evidence="2">
    <location>
        <begin position="595"/>
        <end position="610"/>
    </location>
</feature>
<dbReference type="OrthoDB" id="8725016at2759"/>
<organism evidence="3 4">
    <name type="scientific">Albula goreensis</name>
    <dbReference type="NCBI Taxonomy" id="1534307"/>
    <lineage>
        <taxon>Eukaryota</taxon>
        <taxon>Metazoa</taxon>
        <taxon>Chordata</taxon>
        <taxon>Craniata</taxon>
        <taxon>Vertebrata</taxon>
        <taxon>Euteleostomi</taxon>
        <taxon>Actinopterygii</taxon>
        <taxon>Neopterygii</taxon>
        <taxon>Teleostei</taxon>
        <taxon>Albuliformes</taxon>
        <taxon>Albulidae</taxon>
        <taxon>Albula</taxon>
    </lineage>
</organism>
<feature type="region of interest" description="Disordered" evidence="2">
    <location>
        <begin position="284"/>
        <end position="407"/>
    </location>
</feature>
<dbReference type="PANTHER" id="PTHR16095:SF9">
    <property type="entry name" value="PROLINE AND SERINE-RICH PROTEIN 2"/>
    <property type="match status" value="1"/>
</dbReference>
<comment type="caution">
    <text evidence="3">The sequence shown here is derived from an EMBL/GenBank/DDBJ whole genome shotgun (WGS) entry which is preliminary data.</text>
</comment>
<feature type="region of interest" description="Disordered" evidence="2">
    <location>
        <begin position="420"/>
        <end position="485"/>
    </location>
</feature>
<feature type="compositionally biased region" description="Low complexity" evidence="2">
    <location>
        <begin position="398"/>
        <end position="407"/>
    </location>
</feature>
<feature type="compositionally biased region" description="Low complexity" evidence="2">
    <location>
        <begin position="353"/>
        <end position="362"/>
    </location>
</feature>
<keyword evidence="1" id="KW-0597">Phosphoprotein</keyword>
<dbReference type="PANTHER" id="PTHR16095">
    <property type="entry name" value="TRANSMEMBRANE PROTEIN 143 FAMILY MEMBER"/>
    <property type="match status" value="1"/>
</dbReference>
<evidence type="ECO:0000313" key="3">
    <source>
        <dbReference type="EMBL" id="KAI1888055.1"/>
    </source>
</evidence>
<reference evidence="3" key="1">
    <citation type="submission" date="2021-01" db="EMBL/GenBank/DDBJ databases">
        <authorList>
            <person name="Zahm M."/>
            <person name="Roques C."/>
            <person name="Cabau C."/>
            <person name="Klopp C."/>
            <person name="Donnadieu C."/>
            <person name="Jouanno E."/>
            <person name="Lampietro C."/>
            <person name="Louis A."/>
            <person name="Herpin A."/>
            <person name="Echchiki A."/>
            <person name="Berthelot C."/>
            <person name="Parey E."/>
            <person name="Roest-Crollius H."/>
            <person name="Braasch I."/>
            <person name="Postlethwait J."/>
            <person name="Bobe J."/>
            <person name="Montfort J."/>
            <person name="Bouchez O."/>
            <person name="Begum T."/>
            <person name="Mejri S."/>
            <person name="Adams A."/>
            <person name="Chen W.-J."/>
            <person name="Guiguen Y."/>
        </authorList>
    </citation>
    <scope>NUCLEOTIDE SEQUENCE</scope>
    <source>
        <tissue evidence="3">Blood</tissue>
    </source>
</reference>
<feature type="compositionally biased region" description="Polar residues" evidence="2">
    <location>
        <begin position="371"/>
        <end position="386"/>
    </location>
</feature>
<dbReference type="AlphaFoldDB" id="A0A8T3CZP5"/>
<feature type="compositionally biased region" description="Polar residues" evidence="2">
    <location>
        <begin position="578"/>
        <end position="593"/>
    </location>
</feature>
<dbReference type="Proteomes" id="UP000829720">
    <property type="component" value="Unassembled WGS sequence"/>
</dbReference>
<sequence>MPRSCCALDSISMDFHVSSDPRLHFGVNGSQESPRRSSQHRRPLEDEALQFLSREEKECILFFEETIESLDDDLEDPGLGLSSGSSTSVEGRSATPSPILAPERSPSPREQDIIDLVPRQPDLTGPKDLQFIPPMPDYRTMAVSPETHFEMKAKRDPMENFPSEFQFPPPPQPISSPSEGGFGHSMYQPAGSIPTPVVIAQILAEHQGDGSTFSPSSILSGRRRSLDSQSPPPENPVKQGPPTMAKPTRFPENISVMLGNKDYNQTIAKASVNVNERRARVLANLSGGPQSPEVEEPSVRKIPTRSISFRDPEPDKSRMEALSKLGLTQNRGLAGSRSRVITPTAQPTTRPESSSSNTSNYDSKPKVATPSLLSTNQTEVTTSDFNSYGGKSKVVNPSSMSSTKTDSTSSFVINYDKSNAASHPSHADSTPSDFNSYGGKTKVMAPSQGSVVKSDPTSHQLSNSESRLSPVGPPQGFTAGKTEAPLSDFNSYGGKSKVMNPAPASTAKAETCTDGLGPYDSKAKATAPSSLSTPKAEVFPADLNSYGGKTKVVAPSLLSSQRPEVTVTDVTIPAVTPKTATAQPSAIPRQNSFRVEPRPSETSRSYRHEGAQSSHASSLPAGMPEARRRSGSKPSYFHQGITVQFSGRGATDESRREALRKLGLLKDTT</sequence>
<dbReference type="EMBL" id="JAERUA010000017">
    <property type="protein sequence ID" value="KAI1888055.1"/>
    <property type="molecule type" value="Genomic_DNA"/>
</dbReference>
<feature type="compositionally biased region" description="Polar residues" evidence="2">
    <location>
        <begin position="339"/>
        <end position="352"/>
    </location>
</feature>
<feature type="region of interest" description="Disordered" evidence="2">
    <location>
        <begin position="574"/>
        <end position="655"/>
    </location>
</feature>